<dbReference type="SUPFAM" id="SSF82199">
    <property type="entry name" value="SET domain"/>
    <property type="match status" value="1"/>
</dbReference>
<dbReference type="InterPro" id="IPR050777">
    <property type="entry name" value="SET2_Histone-Lys_MeTrsfase"/>
</dbReference>
<feature type="domain" description="AWS" evidence="19">
    <location>
        <begin position="572"/>
        <end position="620"/>
    </location>
</feature>
<protein>
    <submittedName>
        <fullName evidence="20">Uncharacterized protein</fullName>
    </submittedName>
</protein>
<dbReference type="SMART" id="SM00570">
    <property type="entry name" value="AWS"/>
    <property type="match status" value="1"/>
</dbReference>
<evidence type="ECO:0000259" key="18">
    <source>
        <dbReference type="PROSITE" id="PS50868"/>
    </source>
</evidence>
<feature type="domain" description="Post-SET" evidence="18">
    <location>
        <begin position="746"/>
        <end position="762"/>
    </location>
</feature>
<dbReference type="PROSITE" id="PS50016">
    <property type="entry name" value="ZF_PHD_2"/>
    <property type="match status" value="2"/>
</dbReference>
<evidence type="ECO:0000256" key="13">
    <source>
        <dbReference type="PROSITE-ProRule" id="PRU00146"/>
    </source>
</evidence>
<evidence type="ECO:0000313" key="20">
    <source>
        <dbReference type="EMBL" id="KAI6648864.1"/>
    </source>
</evidence>
<keyword evidence="3" id="KW-0158">Chromosome</keyword>
<dbReference type="CDD" id="cd15568">
    <property type="entry name" value="PHD5_NSD"/>
    <property type="match status" value="1"/>
</dbReference>
<dbReference type="Pfam" id="PF00856">
    <property type="entry name" value="SET"/>
    <property type="match status" value="1"/>
</dbReference>
<accession>A0AAV7JKE0</accession>
<dbReference type="GO" id="GO:0005634">
    <property type="term" value="C:nucleus"/>
    <property type="evidence" value="ECO:0007669"/>
    <property type="project" value="UniProtKB-SubCell"/>
</dbReference>
<dbReference type="AlphaFoldDB" id="A0AAV7JKE0"/>
<feature type="domain" description="PHD-type" evidence="15">
    <location>
        <begin position="395"/>
        <end position="444"/>
    </location>
</feature>
<evidence type="ECO:0000313" key="21">
    <source>
        <dbReference type="Proteomes" id="UP001165289"/>
    </source>
</evidence>
<feature type="domain" description="PHD-type" evidence="15">
    <location>
        <begin position="218"/>
        <end position="269"/>
    </location>
</feature>
<reference evidence="20 21" key="1">
    <citation type="journal article" date="2023" name="BMC Biol.">
        <title>The compact genome of the sponge Oopsacas minuta (Hexactinellida) is lacking key metazoan core genes.</title>
        <authorList>
            <person name="Santini S."/>
            <person name="Schenkelaars Q."/>
            <person name="Jourda C."/>
            <person name="Duchesne M."/>
            <person name="Belahbib H."/>
            <person name="Rocher C."/>
            <person name="Selva M."/>
            <person name="Riesgo A."/>
            <person name="Vervoort M."/>
            <person name="Leys S.P."/>
            <person name="Kodjabachian L."/>
            <person name="Le Bivic A."/>
            <person name="Borchiellini C."/>
            <person name="Claverie J.M."/>
            <person name="Renard E."/>
        </authorList>
    </citation>
    <scope>NUCLEOTIDE SEQUENCE [LARGE SCALE GENOMIC DNA]</scope>
    <source>
        <strain evidence="20">SPO-2</strain>
    </source>
</reference>
<dbReference type="Proteomes" id="UP001165289">
    <property type="component" value="Unassembled WGS sequence"/>
</dbReference>
<gene>
    <name evidence="20" type="ORF">LOD99_6938</name>
</gene>
<evidence type="ECO:0000256" key="8">
    <source>
        <dbReference type="ARBA" id="ARBA00022723"/>
    </source>
</evidence>
<keyword evidence="6" id="KW-0808">Transferase</keyword>
<evidence type="ECO:0000256" key="4">
    <source>
        <dbReference type="ARBA" id="ARBA00022553"/>
    </source>
</evidence>
<keyword evidence="9 13" id="KW-0863">Zinc-finger</keyword>
<dbReference type="SMART" id="SM00293">
    <property type="entry name" value="PWWP"/>
    <property type="match status" value="1"/>
</dbReference>
<dbReference type="Pfam" id="PF00855">
    <property type="entry name" value="PWWP"/>
    <property type="match status" value="1"/>
</dbReference>
<dbReference type="PANTHER" id="PTHR22884">
    <property type="entry name" value="SET DOMAIN PROTEINS"/>
    <property type="match status" value="1"/>
</dbReference>
<evidence type="ECO:0000259" key="19">
    <source>
        <dbReference type="PROSITE" id="PS51215"/>
    </source>
</evidence>
<dbReference type="Gene3D" id="2.170.270.10">
    <property type="entry name" value="SET domain"/>
    <property type="match status" value="1"/>
</dbReference>
<dbReference type="GO" id="GO:0005694">
    <property type="term" value="C:chromosome"/>
    <property type="evidence" value="ECO:0007669"/>
    <property type="project" value="UniProtKB-SubCell"/>
</dbReference>
<comment type="subcellular location">
    <subcellularLocation>
        <location evidence="2">Chromosome</location>
    </subcellularLocation>
    <subcellularLocation>
        <location evidence="1">Nucleus</location>
    </subcellularLocation>
</comment>
<evidence type="ECO:0000256" key="14">
    <source>
        <dbReference type="SAM" id="MobiDB-lite"/>
    </source>
</evidence>
<keyword evidence="8" id="KW-0479">Metal-binding</keyword>
<evidence type="ECO:0000256" key="3">
    <source>
        <dbReference type="ARBA" id="ARBA00022454"/>
    </source>
</evidence>
<evidence type="ECO:0000256" key="12">
    <source>
        <dbReference type="ARBA" id="ARBA00023242"/>
    </source>
</evidence>
<dbReference type="InterPro" id="IPR003616">
    <property type="entry name" value="Post-SET_dom"/>
</dbReference>
<evidence type="ECO:0000256" key="11">
    <source>
        <dbReference type="ARBA" id="ARBA00022853"/>
    </source>
</evidence>
<proteinExistence type="predicted"/>
<comment type="caution">
    <text evidence="20">The sequence shown here is derived from an EMBL/GenBank/DDBJ whole genome shotgun (WGS) entry which is preliminary data.</text>
</comment>
<dbReference type="InterPro" id="IPR001965">
    <property type="entry name" value="Znf_PHD"/>
</dbReference>
<feature type="domain" description="SET" evidence="16">
    <location>
        <begin position="620"/>
        <end position="739"/>
    </location>
</feature>
<dbReference type="Pfam" id="PF00628">
    <property type="entry name" value="PHD"/>
    <property type="match status" value="1"/>
</dbReference>
<dbReference type="InterPro" id="IPR011011">
    <property type="entry name" value="Znf_FYVE_PHD"/>
</dbReference>
<evidence type="ECO:0000256" key="9">
    <source>
        <dbReference type="ARBA" id="ARBA00022771"/>
    </source>
</evidence>
<keyword evidence="21" id="KW-1185">Reference proteome</keyword>
<keyword evidence="11" id="KW-0156">Chromatin regulator</keyword>
<keyword evidence="10" id="KW-0862">Zinc</keyword>
<dbReference type="Gene3D" id="2.30.30.140">
    <property type="match status" value="1"/>
</dbReference>
<dbReference type="PROSITE" id="PS50280">
    <property type="entry name" value="SET"/>
    <property type="match status" value="1"/>
</dbReference>
<keyword evidence="4" id="KW-0597">Phosphoprotein</keyword>
<dbReference type="PROSITE" id="PS51215">
    <property type="entry name" value="AWS"/>
    <property type="match status" value="1"/>
</dbReference>
<keyword evidence="7" id="KW-0949">S-adenosyl-L-methionine</keyword>
<dbReference type="GO" id="GO:0140938">
    <property type="term" value="F:histone H3 methyltransferase activity"/>
    <property type="evidence" value="ECO:0007669"/>
    <property type="project" value="UniProtKB-ARBA"/>
</dbReference>
<feature type="region of interest" description="Disordered" evidence="14">
    <location>
        <begin position="146"/>
        <end position="166"/>
    </location>
</feature>
<dbReference type="InterPro" id="IPR000313">
    <property type="entry name" value="PWWP_dom"/>
</dbReference>
<dbReference type="InterPro" id="IPR006560">
    <property type="entry name" value="AWS_dom"/>
</dbReference>
<evidence type="ECO:0000259" key="17">
    <source>
        <dbReference type="PROSITE" id="PS50812"/>
    </source>
</evidence>
<organism evidence="20 21">
    <name type="scientific">Oopsacas minuta</name>
    <dbReference type="NCBI Taxonomy" id="111878"/>
    <lineage>
        <taxon>Eukaryota</taxon>
        <taxon>Metazoa</taxon>
        <taxon>Porifera</taxon>
        <taxon>Hexactinellida</taxon>
        <taxon>Hexasterophora</taxon>
        <taxon>Lyssacinosida</taxon>
        <taxon>Leucopsacidae</taxon>
        <taxon>Oopsacas</taxon>
    </lineage>
</organism>
<dbReference type="EMBL" id="JAKMXF010000324">
    <property type="protein sequence ID" value="KAI6648864.1"/>
    <property type="molecule type" value="Genomic_DNA"/>
</dbReference>
<evidence type="ECO:0000256" key="6">
    <source>
        <dbReference type="ARBA" id="ARBA00022679"/>
    </source>
</evidence>
<dbReference type="CDD" id="cd05838">
    <property type="entry name" value="PWWP_NSD_rpt2"/>
    <property type="match status" value="1"/>
</dbReference>
<keyword evidence="12" id="KW-0539">Nucleus</keyword>
<name>A0AAV7JKE0_9METZ</name>
<sequence>MAEAAKSEAEVIISPEILHSPVPHKPGETIYCTIPRLGWVRGHIGTQPQTKQSMVHKNGVTYQFIDLTDSPIVSLWAPQSLISAIPSASPSLLHQRKVVFQPRISSEKTLAENTGMNEKIAATEDVKPKSNYPIKKLVKLPNRLNSNRITKTPKPHSTKLTSVQQKSRSLSPEGRFKFDFYSHTESTLRNGDITQQYQTFEFPMPKRSLPFTIPSQKLGVCFKCGDIDSNVIVCEGKCSRTFHKPCFPTIQSESPVKASATKCPECSSDEIICTKCQAVLDEDCMRCSVKNCVTKMHMKCAQQAVGTRLDTDTTLSTITTEKLPKHRCPRHVCLTCDYTEEHTYKSVQLLSCVRCLSSYHNRHACLPSGCEILSNQSMICYKHCSKPIASSVLNVNWCFECGISGTLICCETCPAAYHLSCLDTNHHAISSSEDKWYCRECHHCYKPTPGSIVWAKHGNHRWWPAQICGDYDTPENMQITEHSIGEFVVHFFGTENYGWVHHGRVYPFLKEDKCIHGKTQKGINAKFRTAVDDAKTALELHEEGDITRHSHTSNKFISIRNNKYLTIKPPVVLADACACTSESPCVSDSKCINRMLKTECSKENCPVADLCGNMRLQNSEEISTHSFWTVGRGWGLKSLENIHTDQFVIEYKGEMISYSMCMDRIKTAQEKGLTNFYMLTIDKVLIVDACFRGNNARFMNHSCDPNCRTEKRIINGETRIGLFANREISLGEELTFDYQLDCLGNNRLECKCNATNCSGFIGLRPPPNPQQSDANGTNKGSKRKGGPKSGRRKKRVRTLAKTPLVLHDDDCFVCQDGGLLIMCDFCQKSYHLECVERKELPRGQWKCPWHFCNVCGGACNIQCLICPNSYCTMHMPVGVNLEEKFYCKEHGKFDISNYFLLHPQSDPGDERECDVKPFLAASNPTS</sequence>
<dbReference type="InterPro" id="IPR019787">
    <property type="entry name" value="Znf_PHD-finger"/>
</dbReference>
<dbReference type="SMART" id="SM00317">
    <property type="entry name" value="SET"/>
    <property type="match status" value="1"/>
</dbReference>
<dbReference type="SMART" id="SM00249">
    <property type="entry name" value="PHD"/>
    <property type="match status" value="4"/>
</dbReference>
<dbReference type="PROSITE" id="PS50812">
    <property type="entry name" value="PWWP"/>
    <property type="match status" value="1"/>
</dbReference>
<evidence type="ECO:0000256" key="7">
    <source>
        <dbReference type="ARBA" id="ARBA00022691"/>
    </source>
</evidence>
<dbReference type="GO" id="GO:0008270">
    <property type="term" value="F:zinc ion binding"/>
    <property type="evidence" value="ECO:0007669"/>
    <property type="project" value="UniProtKB-KW"/>
</dbReference>
<dbReference type="PROSITE" id="PS50868">
    <property type="entry name" value="POST_SET"/>
    <property type="match status" value="1"/>
</dbReference>
<dbReference type="Pfam" id="PF17982">
    <property type="entry name" value="C5HCH"/>
    <property type="match status" value="1"/>
</dbReference>
<dbReference type="InterPro" id="IPR019786">
    <property type="entry name" value="Zinc_finger_PHD-type_CS"/>
</dbReference>
<dbReference type="SUPFAM" id="SSF57903">
    <property type="entry name" value="FYVE/PHD zinc finger"/>
    <property type="match status" value="2"/>
</dbReference>
<evidence type="ECO:0000256" key="2">
    <source>
        <dbReference type="ARBA" id="ARBA00004286"/>
    </source>
</evidence>
<dbReference type="GO" id="GO:0032259">
    <property type="term" value="P:methylation"/>
    <property type="evidence" value="ECO:0007669"/>
    <property type="project" value="UniProtKB-KW"/>
</dbReference>
<dbReference type="PROSITE" id="PS01359">
    <property type="entry name" value="ZF_PHD_1"/>
    <property type="match status" value="1"/>
</dbReference>
<evidence type="ECO:0000256" key="1">
    <source>
        <dbReference type="ARBA" id="ARBA00004123"/>
    </source>
</evidence>
<feature type="compositionally biased region" description="Basic residues" evidence="14">
    <location>
        <begin position="780"/>
        <end position="796"/>
    </location>
</feature>
<dbReference type="InterPro" id="IPR001214">
    <property type="entry name" value="SET_dom"/>
</dbReference>
<dbReference type="Pfam" id="PF17907">
    <property type="entry name" value="AWS"/>
    <property type="match status" value="1"/>
</dbReference>
<dbReference type="Gene3D" id="3.30.40.10">
    <property type="entry name" value="Zinc/RING finger domain, C3HC4 (zinc finger)"/>
    <property type="match status" value="2"/>
</dbReference>
<dbReference type="InterPro" id="IPR046341">
    <property type="entry name" value="SET_dom_sf"/>
</dbReference>
<dbReference type="InterPro" id="IPR041306">
    <property type="entry name" value="C5HCH"/>
</dbReference>
<dbReference type="InterPro" id="IPR013083">
    <property type="entry name" value="Znf_RING/FYVE/PHD"/>
</dbReference>
<dbReference type="GO" id="GO:0016279">
    <property type="term" value="F:protein-lysine N-methyltransferase activity"/>
    <property type="evidence" value="ECO:0007669"/>
    <property type="project" value="UniProtKB-ARBA"/>
</dbReference>
<feature type="region of interest" description="Disordered" evidence="14">
    <location>
        <begin position="764"/>
        <end position="796"/>
    </location>
</feature>
<feature type="domain" description="PWWP" evidence="17">
    <location>
        <begin position="449"/>
        <end position="511"/>
    </location>
</feature>
<evidence type="ECO:0000259" key="16">
    <source>
        <dbReference type="PROSITE" id="PS50280"/>
    </source>
</evidence>
<evidence type="ECO:0000256" key="10">
    <source>
        <dbReference type="ARBA" id="ARBA00022833"/>
    </source>
</evidence>
<dbReference type="SUPFAM" id="SSF63748">
    <property type="entry name" value="Tudor/PWWP/MBT"/>
    <property type="match status" value="1"/>
</dbReference>
<evidence type="ECO:0000256" key="5">
    <source>
        <dbReference type="ARBA" id="ARBA00022603"/>
    </source>
</evidence>
<evidence type="ECO:0000259" key="15">
    <source>
        <dbReference type="PROSITE" id="PS50016"/>
    </source>
</evidence>
<keyword evidence="5" id="KW-0489">Methyltransferase</keyword>
<dbReference type="CDD" id="cd15566">
    <property type="entry name" value="PHD3_NSD"/>
    <property type="match status" value="1"/>
</dbReference>